<name>A0A495MCS3_9FLAO</name>
<dbReference type="EMBL" id="RBLC01000002">
    <property type="protein sequence ID" value="RKS23150.1"/>
    <property type="molecule type" value="Genomic_DNA"/>
</dbReference>
<accession>A0A495MCS3</accession>
<dbReference type="AlphaFoldDB" id="A0A495MCS3"/>
<dbReference type="Proteomes" id="UP000277579">
    <property type="component" value="Unassembled WGS sequence"/>
</dbReference>
<dbReference type="OrthoDB" id="1363959at2"/>
<organism evidence="1 2">
    <name type="scientific">Flavobacterium endophyticum</name>
    <dbReference type="NCBI Taxonomy" id="1540163"/>
    <lineage>
        <taxon>Bacteria</taxon>
        <taxon>Pseudomonadati</taxon>
        <taxon>Bacteroidota</taxon>
        <taxon>Flavobacteriia</taxon>
        <taxon>Flavobacteriales</taxon>
        <taxon>Flavobacteriaceae</taxon>
        <taxon>Flavobacterium</taxon>
    </lineage>
</organism>
<comment type="caution">
    <text evidence="1">The sequence shown here is derived from an EMBL/GenBank/DDBJ whole genome shotgun (WGS) entry which is preliminary data.</text>
</comment>
<proteinExistence type="predicted"/>
<evidence type="ECO:0000313" key="1">
    <source>
        <dbReference type="EMBL" id="RKS23150.1"/>
    </source>
</evidence>
<protein>
    <submittedName>
        <fullName evidence="1">Uncharacterized protein</fullName>
    </submittedName>
</protein>
<sequence>METSLEYQETLQFAQVYITDMEALKKIFLQAFPLEHDITAAFGVPFLLAKKEDRIVAFASLVLNAKGAIDFEVYNSPDMNADEKGIFVSFVSRYLKEKGTGNYSDPEQLKDSICRVLKWLN</sequence>
<evidence type="ECO:0000313" key="2">
    <source>
        <dbReference type="Proteomes" id="UP000277579"/>
    </source>
</evidence>
<reference evidence="1 2" key="1">
    <citation type="submission" date="2018-10" db="EMBL/GenBank/DDBJ databases">
        <title>Genomic Encyclopedia of Archaeal and Bacterial Type Strains, Phase II (KMG-II): from individual species to whole genera.</title>
        <authorList>
            <person name="Goeker M."/>
        </authorList>
    </citation>
    <scope>NUCLEOTIDE SEQUENCE [LARGE SCALE GENOMIC DNA]</scope>
    <source>
        <strain evidence="1 2">DSM 29537</strain>
    </source>
</reference>
<gene>
    <name evidence="1" type="ORF">CLV94_2054</name>
</gene>
<keyword evidence="2" id="KW-1185">Reference proteome</keyword>
<dbReference type="RefSeq" id="WP_121376375.1">
    <property type="nucleotide sequence ID" value="NZ_RBLC01000002.1"/>
</dbReference>